<dbReference type="Proteomes" id="UP000295142">
    <property type="component" value="Unassembled WGS sequence"/>
</dbReference>
<evidence type="ECO:0000256" key="1">
    <source>
        <dbReference type="ARBA" id="ARBA00022723"/>
    </source>
</evidence>
<name>A0A4R2KHI9_9RHOB</name>
<dbReference type="InterPro" id="IPR004223">
    <property type="entry name" value="VitB12-dep_Met_synth_activ_dom"/>
</dbReference>
<evidence type="ECO:0000259" key="4">
    <source>
        <dbReference type="PROSITE" id="PS50974"/>
    </source>
</evidence>
<organism evidence="5 6">
    <name type="scientific">Rhodovulum euryhalinum</name>
    <dbReference type="NCBI Taxonomy" id="35805"/>
    <lineage>
        <taxon>Bacteria</taxon>
        <taxon>Pseudomonadati</taxon>
        <taxon>Pseudomonadota</taxon>
        <taxon>Alphaproteobacteria</taxon>
        <taxon>Rhodobacterales</taxon>
        <taxon>Paracoccaceae</taxon>
        <taxon>Rhodovulum</taxon>
    </lineage>
</organism>
<dbReference type="PANTHER" id="PTHR45833:SF1">
    <property type="entry name" value="METHIONINE SYNTHASE"/>
    <property type="match status" value="1"/>
</dbReference>
<dbReference type="AlphaFoldDB" id="A0A4R2KHI9"/>
<dbReference type="OrthoDB" id="9803687at2"/>
<dbReference type="GO" id="GO:0032259">
    <property type="term" value="P:methylation"/>
    <property type="evidence" value="ECO:0007669"/>
    <property type="project" value="UniProtKB-KW"/>
</dbReference>
<evidence type="ECO:0000256" key="2">
    <source>
        <dbReference type="ARBA" id="ARBA00023285"/>
    </source>
</evidence>
<dbReference type="InterPro" id="IPR050554">
    <property type="entry name" value="Met_Synthase/Corrinoid"/>
</dbReference>
<dbReference type="PROSITE" id="PS50974">
    <property type="entry name" value="ADOMET_ACTIVATION"/>
    <property type="match status" value="1"/>
</dbReference>
<sequence>MRGSLLELLILHLAIWPGSSVCGLYIGHPDSFYFGVGKVERDQVEDCARRKGMDVEEAERWLAPVLNYIHGAIPREEAA</sequence>
<dbReference type="Pfam" id="PF02965">
    <property type="entry name" value="Met_synt_B12"/>
    <property type="match status" value="1"/>
</dbReference>
<feature type="domain" description="AdoMet activation" evidence="4">
    <location>
        <begin position="1"/>
        <end position="71"/>
    </location>
</feature>
<dbReference type="GO" id="GO:0046872">
    <property type="term" value="F:metal ion binding"/>
    <property type="evidence" value="ECO:0007669"/>
    <property type="project" value="UniProtKB-KW"/>
</dbReference>
<protein>
    <submittedName>
        <fullName evidence="5">Cobalamin-dependent methionine synthase-like protein</fullName>
    </submittedName>
</protein>
<keyword evidence="3" id="KW-0489">Methyltransferase</keyword>
<keyword evidence="1" id="KW-0479">Metal-binding</keyword>
<reference evidence="5 6" key="1">
    <citation type="submission" date="2019-03" db="EMBL/GenBank/DDBJ databases">
        <title>Genomic Encyclopedia of Type Strains, Phase IV (KMG-IV): sequencing the most valuable type-strain genomes for metagenomic binning, comparative biology and taxonomic classification.</title>
        <authorList>
            <person name="Goeker M."/>
        </authorList>
    </citation>
    <scope>NUCLEOTIDE SEQUENCE [LARGE SCALE GENOMIC DNA]</scope>
    <source>
        <strain evidence="5 6">DSM 4868</strain>
    </source>
</reference>
<dbReference type="InterPro" id="IPR037010">
    <property type="entry name" value="VitB12-dep_Met_synth_activ_sf"/>
</dbReference>
<dbReference type="GO" id="GO:0008705">
    <property type="term" value="F:methionine synthase activity"/>
    <property type="evidence" value="ECO:0007669"/>
    <property type="project" value="InterPro"/>
</dbReference>
<keyword evidence="6" id="KW-1185">Reference proteome</keyword>
<dbReference type="SUPFAM" id="SSF56507">
    <property type="entry name" value="Methionine synthase activation domain-like"/>
    <property type="match status" value="1"/>
</dbReference>
<dbReference type="Gene3D" id="3.10.196.10">
    <property type="entry name" value="Vitamin B12-dependent methionine synthase, activation domain"/>
    <property type="match status" value="1"/>
</dbReference>
<evidence type="ECO:0000313" key="6">
    <source>
        <dbReference type="Proteomes" id="UP000295142"/>
    </source>
</evidence>
<dbReference type="GO" id="GO:0005829">
    <property type="term" value="C:cytosol"/>
    <property type="evidence" value="ECO:0007669"/>
    <property type="project" value="TreeGrafter"/>
</dbReference>
<dbReference type="GO" id="GO:0046653">
    <property type="term" value="P:tetrahydrofolate metabolic process"/>
    <property type="evidence" value="ECO:0007669"/>
    <property type="project" value="TreeGrafter"/>
</dbReference>
<dbReference type="GO" id="GO:0050667">
    <property type="term" value="P:homocysteine metabolic process"/>
    <property type="evidence" value="ECO:0007669"/>
    <property type="project" value="TreeGrafter"/>
</dbReference>
<dbReference type="EMBL" id="SLWW01000015">
    <property type="protein sequence ID" value="TCO69468.1"/>
    <property type="molecule type" value="Genomic_DNA"/>
</dbReference>
<proteinExistence type="predicted"/>
<accession>A0A4R2KHI9</accession>
<gene>
    <name evidence="5" type="ORF">EV655_115103</name>
</gene>
<comment type="caution">
    <text evidence="5">The sequence shown here is derived from an EMBL/GenBank/DDBJ whole genome shotgun (WGS) entry which is preliminary data.</text>
</comment>
<evidence type="ECO:0000313" key="5">
    <source>
        <dbReference type="EMBL" id="TCO69468.1"/>
    </source>
</evidence>
<keyword evidence="2" id="KW-0170">Cobalt</keyword>
<evidence type="ECO:0000256" key="3">
    <source>
        <dbReference type="PROSITE-ProRule" id="PRU00346"/>
    </source>
</evidence>
<dbReference type="PANTHER" id="PTHR45833">
    <property type="entry name" value="METHIONINE SYNTHASE"/>
    <property type="match status" value="1"/>
</dbReference>
<keyword evidence="3" id="KW-0808">Transferase</keyword>